<evidence type="ECO:0000256" key="2">
    <source>
        <dbReference type="SAM" id="Phobius"/>
    </source>
</evidence>
<feature type="transmembrane region" description="Helical" evidence="2">
    <location>
        <begin position="256"/>
        <end position="276"/>
    </location>
</feature>
<proteinExistence type="predicted"/>
<keyword evidence="2" id="KW-1133">Transmembrane helix</keyword>
<dbReference type="NCBIfam" id="TIGR02098">
    <property type="entry name" value="MJ0042_CXXC"/>
    <property type="match status" value="1"/>
</dbReference>
<reference evidence="4 5" key="1">
    <citation type="submission" date="2020-08" db="EMBL/GenBank/DDBJ databases">
        <title>Bridging the membrane lipid divide: bacteria of the FCB group superphylum have the potential to synthesize archaeal ether lipids.</title>
        <authorList>
            <person name="Villanueva L."/>
            <person name="Von Meijenfeldt F.A.B."/>
            <person name="Westbye A.B."/>
            <person name="Yadav S."/>
            <person name="Hopmans E.C."/>
            <person name="Dutilh B.E."/>
            <person name="Sinninghe Damste J.S."/>
        </authorList>
    </citation>
    <scope>NUCLEOTIDE SEQUENCE [LARGE SCALE GENOMIC DNA]</scope>
    <source>
        <strain evidence="4">NIOZ-UU82</strain>
    </source>
</reference>
<dbReference type="EMBL" id="JACNLL010000027">
    <property type="protein sequence ID" value="MBC8198911.1"/>
    <property type="molecule type" value="Genomic_DNA"/>
</dbReference>
<evidence type="ECO:0000259" key="3">
    <source>
        <dbReference type="Pfam" id="PF13717"/>
    </source>
</evidence>
<feature type="region of interest" description="Disordered" evidence="1">
    <location>
        <begin position="42"/>
        <end position="139"/>
    </location>
</feature>
<dbReference type="Proteomes" id="UP000603545">
    <property type="component" value="Unassembled WGS sequence"/>
</dbReference>
<dbReference type="Pfam" id="PF11906">
    <property type="entry name" value="DUF3426"/>
    <property type="match status" value="1"/>
</dbReference>
<keyword evidence="2" id="KW-0472">Membrane</keyword>
<accession>A0A8J6N580</accession>
<dbReference type="Pfam" id="PF13717">
    <property type="entry name" value="Zn_ribbon_4"/>
    <property type="match status" value="1"/>
</dbReference>
<gene>
    <name evidence="4" type="ORF">H8E80_02525</name>
</gene>
<dbReference type="InterPro" id="IPR021834">
    <property type="entry name" value="DUF3426"/>
</dbReference>
<feature type="compositionally biased region" description="Basic and acidic residues" evidence="1">
    <location>
        <begin position="197"/>
        <end position="206"/>
    </location>
</feature>
<evidence type="ECO:0000313" key="4">
    <source>
        <dbReference type="EMBL" id="MBC8198911.1"/>
    </source>
</evidence>
<organism evidence="4 5">
    <name type="scientific">Candidatus Desulfaltia bathyphila</name>
    <dbReference type="NCBI Taxonomy" id="2841697"/>
    <lineage>
        <taxon>Bacteria</taxon>
        <taxon>Pseudomonadati</taxon>
        <taxon>Thermodesulfobacteriota</taxon>
        <taxon>Desulfobacteria</taxon>
        <taxon>Desulfobacterales</taxon>
        <taxon>Desulfobacterales incertae sedis</taxon>
        <taxon>Candidatus Desulfaltia</taxon>
    </lineage>
</organism>
<feature type="region of interest" description="Disordered" evidence="1">
    <location>
        <begin position="197"/>
        <end position="249"/>
    </location>
</feature>
<protein>
    <submittedName>
        <fullName evidence="4">Zinc-ribbon domain-containing protein</fullName>
    </submittedName>
</protein>
<dbReference type="InterPro" id="IPR011723">
    <property type="entry name" value="Znf/thioredoxin_put"/>
</dbReference>
<evidence type="ECO:0000256" key="1">
    <source>
        <dbReference type="SAM" id="MobiDB-lite"/>
    </source>
</evidence>
<feature type="compositionally biased region" description="Basic and acidic residues" evidence="1">
    <location>
        <begin position="223"/>
        <end position="235"/>
    </location>
</feature>
<comment type="caution">
    <text evidence="4">The sequence shown here is derived from an EMBL/GenBank/DDBJ whole genome shotgun (WGS) entry which is preliminary data.</text>
</comment>
<name>A0A8J6N580_9BACT</name>
<feature type="domain" description="Zinc finger/thioredoxin putative" evidence="3">
    <location>
        <begin position="1"/>
        <end position="35"/>
    </location>
</feature>
<sequence length="426" mass="47312">MIITCEKCYAKFNLDENLLKQTGSKVRCSKCQNIFLAYPPTETEKPAEPAEEMVGSETVDSDVETESVEQVEVSEEEAKGTLETEEEALDLADLNLEEEMEPKPEVKEEPEELPELKLDIEPVAEETPEESVAVLETKEEELDLFDIEKMLDTEEEPKLEAEVKEEPEEIELDLDAEPVAKEEFEEPEREFELADVDKEETKKEVEETVGLGSQADQPEAEEVEKPLEADVKTEEASITTEQETTPDGKKRISTPVLVALIIALLTGGAYGTYVALKSMNIKIPFISDLVEPAVQDEAGNLKIIAFDIADKFVDNSKIGKLFIISGKVKNEYSGARSFIKITGKLYAKERALSKTATVCCGNVLSDQDLSDMDMNSINKRLSNLLGDNKSNVNVKPGKLLPFMIVFPNIPDNIEEYTVEVMGSSPS</sequence>
<evidence type="ECO:0000313" key="5">
    <source>
        <dbReference type="Proteomes" id="UP000603545"/>
    </source>
</evidence>
<keyword evidence="2" id="KW-0812">Transmembrane</keyword>
<feature type="compositionally biased region" description="Polar residues" evidence="1">
    <location>
        <begin position="236"/>
        <end position="245"/>
    </location>
</feature>
<feature type="compositionally biased region" description="Acidic residues" evidence="1">
    <location>
        <begin position="59"/>
        <end position="75"/>
    </location>
</feature>
<dbReference type="AlphaFoldDB" id="A0A8J6N580"/>
<feature type="compositionally biased region" description="Acidic residues" evidence="1">
    <location>
        <begin position="83"/>
        <end position="100"/>
    </location>
</feature>